<feature type="domain" description="CRAL-TRIO" evidence="1">
    <location>
        <begin position="96"/>
        <end position="263"/>
    </location>
</feature>
<gene>
    <name evidence="2" type="ORF">RI129_004823</name>
</gene>
<dbReference type="GO" id="GO:0016020">
    <property type="term" value="C:membrane"/>
    <property type="evidence" value="ECO:0007669"/>
    <property type="project" value="TreeGrafter"/>
</dbReference>
<dbReference type="PRINTS" id="PR00180">
    <property type="entry name" value="CRETINALDHBP"/>
</dbReference>
<dbReference type="EMBL" id="JAVRBK010000003">
    <property type="protein sequence ID" value="KAK5646359.1"/>
    <property type="molecule type" value="Genomic_DNA"/>
</dbReference>
<organism evidence="2 3">
    <name type="scientific">Pyrocoelia pectoralis</name>
    <dbReference type="NCBI Taxonomy" id="417401"/>
    <lineage>
        <taxon>Eukaryota</taxon>
        <taxon>Metazoa</taxon>
        <taxon>Ecdysozoa</taxon>
        <taxon>Arthropoda</taxon>
        <taxon>Hexapoda</taxon>
        <taxon>Insecta</taxon>
        <taxon>Pterygota</taxon>
        <taxon>Neoptera</taxon>
        <taxon>Endopterygota</taxon>
        <taxon>Coleoptera</taxon>
        <taxon>Polyphaga</taxon>
        <taxon>Elateriformia</taxon>
        <taxon>Elateroidea</taxon>
        <taxon>Lampyridae</taxon>
        <taxon>Lampyrinae</taxon>
        <taxon>Pyrocoelia</taxon>
    </lineage>
</organism>
<dbReference type="Proteomes" id="UP001329430">
    <property type="component" value="Chromosome 3"/>
</dbReference>
<dbReference type="CDD" id="cd00170">
    <property type="entry name" value="SEC14"/>
    <property type="match status" value="1"/>
</dbReference>
<dbReference type="Gene3D" id="3.40.525.10">
    <property type="entry name" value="CRAL-TRIO lipid binding domain"/>
    <property type="match status" value="1"/>
</dbReference>
<dbReference type="Gene3D" id="1.10.8.20">
    <property type="entry name" value="N-terminal domain of phosphatidylinositol transfer protein sec14p"/>
    <property type="match status" value="1"/>
</dbReference>
<proteinExistence type="predicted"/>
<evidence type="ECO:0000313" key="2">
    <source>
        <dbReference type="EMBL" id="KAK5646359.1"/>
    </source>
</evidence>
<dbReference type="InterPro" id="IPR001251">
    <property type="entry name" value="CRAL-TRIO_dom"/>
</dbReference>
<dbReference type="Pfam" id="PF00650">
    <property type="entry name" value="CRAL_TRIO"/>
    <property type="match status" value="1"/>
</dbReference>
<accession>A0AAN7VHC2</accession>
<dbReference type="Gene3D" id="1.20.5.1200">
    <property type="entry name" value="Alpha-tocopherol transfer"/>
    <property type="match status" value="1"/>
</dbReference>
<dbReference type="PANTHER" id="PTHR10174:SF224">
    <property type="entry name" value="RETINOL-BINDING PROTEIN PINTA"/>
    <property type="match status" value="1"/>
</dbReference>
<sequence length="315" mass="36585">MCSTDIQSIRPLSRKLLEKALKELGEEPERITEQLGEIRKWLAGQPHLRARNDDQHLITFLRGCKWRYQMTIQKIDNFYTYRTDIPEFFKNRDPLSEEITAVLKAGCIIPLSSKESYIGPKVIILIFNEAGVQISPITIFKVLFMSFDILMNDDDNVAISGFKLLCDFDAVHPGYMLQFTPTALKNFVATIQSLYPMRMKGIIGRNVPTGVNVLYNTIVKPFLNEKLRQRVSLKNEMNWEEAVGSEMVSFLPKEYGGEFFSLKEMSDEWNNKIVNYRNWFLEEENYICQEHLRPHDTGHSEYFGTEGLFRNLSVD</sequence>
<evidence type="ECO:0000259" key="1">
    <source>
        <dbReference type="PROSITE" id="PS50191"/>
    </source>
</evidence>
<keyword evidence="3" id="KW-1185">Reference proteome</keyword>
<dbReference type="SUPFAM" id="SSF46938">
    <property type="entry name" value="CRAL/TRIO N-terminal domain"/>
    <property type="match status" value="1"/>
</dbReference>
<comment type="caution">
    <text evidence="2">The sequence shown here is derived from an EMBL/GenBank/DDBJ whole genome shotgun (WGS) entry which is preliminary data.</text>
</comment>
<protein>
    <recommendedName>
        <fullName evidence="1">CRAL-TRIO domain-containing protein</fullName>
    </recommendedName>
</protein>
<dbReference type="PROSITE" id="PS50191">
    <property type="entry name" value="CRAL_TRIO"/>
    <property type="match status" value="1"/>
</dbReference>
<dbReference type="AlphaFoldDB" id="A0AAN7VHC2"/>
<dbReference type="PANTHER" id="PTHR10174">
    <property type="entry name" value="ALPHA-TOCOPHEROL TRANSFER PROTEIN-RELATED"/>
    <property type="match status" value="1"/>
</dbReference>
<dbReference type="GO" id="GO:1902936">
    <property type="term" value="F:phosphatidylinositol bisphosphate binding"/>
    <property type="evidence" value="ECO:0007669"/>
    <property type="project" value="TreeGrafter"/>
</dbReference>
<name>A0AAN7VHC2_9COLE</name>
<dbReference type="InterPro" id="IPR036273">
    <property type="entry name" value="CRAL/TRIO_N_dom_sf"/>
</dbReference>
<reference evidence="2 3" key="1">
    <citation type="journal article" date="2024" name="Insects">
        <title>An Improved Chromosome-Level Genome Assembly of the Firefly Pyrocoelia pectoralis.</title>
        <authorList>
            <person name="Fu X."/>
            <person name="Meyer-Rochow V.B."/>
            <person name="Ballantyne L."/>
            <person name="Zhu X."/>
        </authorList>
    </citation>
    <scope>NUCLEOTIDE SEQUENCE [LARGE SCALE GENOMIC DNA]</scope>
    <source>
        <strain evidence="2">XCY_ONT2</strain>
    </source>
</reference>
<dbReference type="InterPro" id="IPR036865">
    <property type="entry name" value="CRAL-TRIO_dom_sf"/>
</dbReference>
<evidence type="ECO:0000313" key="3">
    <source>
        <dbReference type="Proteomes" id="UP001329430"/>
    </source>
</evidence>
<dbReference type="SUPFAM" id="SSF52087">
    <property type="entry name" value="CRAL/TRIO domain"/>
    <property type="match status" value="1"/>
</dbReference>